<organism evidence="1">
    <name type="scientific">Anguilla anguilla</name>
    <name type="common">European freshwater eel</name>
    <name type="synonym">Muraena anguilla</name>
    <dbReference type="NCBI Taxonomy" id="7936"/>
    <lineage>
        <taxon>Eukaryota</taxon>
        <taxon>Metazoa</taxon>
        <taxon>Chordata</taxon>
        <taxon>Craniata</taxon>
        <taxon>Vertebrata</taxon>
        <taxon>Euteleostomi</taxon>
        <taxon>Actinopterygii</taxon>
        <taxon>Neopterygii</taxon>
        <taxon>Teleostei</taxon>
        <taxon>Anguilliformes</taxon>
        <taxon>Anguillidae</taxon>
        <taxon>Anguilla</taxon>
    </lineage>
</organism>
<evidence type="ECO:0000313" key="1">
    <source>
        <dbReference type="EMBL" id="JAH51162.1"/>
    </source>
</evidence>
<reference evidence="1" key="2">
    <citation type="journal article" date="2015" name="Fish Shellfish Immunol.">
        <title>Early steps in the European eel (Anguilla anguilla)-Vibrio vulnificus interaction in the gills: Role of the RtxA13 toxin.</title>
        <authorList>
            <person name="Callol A."/>
            <person name="Pajuelo D."/>
            <person name="Ebbesson L."/>
            <person name="Teles M."/>
            <person name="MacKenzie S."/>
            <person name="Amaro C."/>
        </authorList>
    </citation>
    <scope>NUCLEOTIDE SEQUENCE</scope>
</reference>
<accession>A0A0E9TCI6</accession>
<sequence>MKETVTSGLASTQFCTEENGKYEFHLYRKDKTYRYIKITRNKNEAMHRPWSA</sequence>
<dbReference type="AlphaFoldDB" id="A0A0E9TCI6"/>
<protein>
    <submittedName>
        <fullName evidence="1">Uncharacterized protein</fullName>
    </submittedName>
</protein>
<proteinExistence type="predicted"/>
<dbReference type="EMBL" id="GBXM01057415">
    <property type="protein sequence ID" value="JAH51162.1"/>
    <property type="molecule type" value="Transcribed_RNA"/>
</dbReference>
<name>A0A0E9TCI6_ANGAN</name>
<reference evidence="1" key="1">
    <citation type="submission" date="2014-11" db="EMBL/GenBank/DDBJ databases">
        <authorList>
            <person name="Amaro Gonzalez C."/>
        </authorList>
    </citation>
    <scope>NUCLEOTIDE SEQUENCE</scope>
</reference>